<keyword evidence="2" id="KW-1185">Reference proteome</keyword>
<organism evidence="1 2">
    <name type="scientific">Aquincola agrisoli</name>
    <dbReference type="NCBI Taxonomy" id="3119538"/>
    <lineage>
        <taxon>Bacteria</taxon>
        <taxon>Pseudomonadati</taxon>
        <taxon>Pseudomonadota</taxon>
        <taxon>Betaproteobacteria</taxon>
        <taxon>Burkholderiales</taxon>
        <taxon>Sphaerotilaceae</taxon>
        <taxon>Aquincola</taxon>
    </lineage>
</organism>
<sequence>MSAASFSAAWLQQREPFDTAARASAAGPLDEAASARALPRPGGVLRVIDLGAGTGANLRYLAPRLGGTQHWQVLDHDAALLAAWPGLLAGWARSLGGRLLPSGDRLQVEAPGLRLTVDRRRVDLSRPPAPEAFEGIGLVTASALLDLMSAASLGALIDAGSARGVGWWFALSIDGRFGWPEPDPDDALAEAAYARHQGGDKGFGPALGPQAPGFAAQRLAGHGYRLRQAASDWRLDGAMRAAQVDGMAAAASQARPDAAGRFEAWRLRRRAGAGVLAVGHQELVALRP</sequence>
<evidence type="ECO:0000313" key="2">
    <source>
        <dbReference type="Proteomes" id="UP001336250"/>
    </source>
</evidence>
<dbReference type="InterPro" id="IPR029063">
    <property type="entry name" value="SAM-dependent_MTases_sf"/>
</dbReference>
<proteinExistence type="predicted"/>
<reference evidence="1 2" key="1">
    <citation type="submission" date="2024-02" db="EMBL/GenBank/DDBJ databases">
        <title>Genome sequence of Aquincola sp. MAHUQ-54.</title>
        <authorList>
            <person name="Huq M.A."/>
        </authorList>
    </citation>
    <scope>NUCLEOTIDE SEQUENCE [LARGE SCALE GENOMIC DNA]</scope>
    <source>
        <strain evidence="1 2">MAHUQ-54</strain>
    </source>
</reference>
<gene>
    <name evidence="1" type="ORF">V4F39_21800</name>
</gene>
<name>A0AAW9QMB5_9BURK</name>
<dbReference type="AlphaFoldDB" id="A0AAW9QMB5"/>
<accession>A0AAW9QMB5</accession>
<protein>
    <recommendedName>
        <fullName evidence="3">Class I SAM-dependent methyltransferase</fullName>
    </recommendedName>
</protein>
<evidence type="ECO:0000313" key="1">
    <source>
        <dbReference type="EMBL" id="MEF7616564.1"/>
    </source>
</evidence>
<evidence type="ECO:0008006" key="3">
    <source>
        <dbReference type="Google" id="ProtNLM"/>
    </source>
</evidence>
<dbReference type="SUPFAM" id="SSF53335">
    <property type="entry name" value="S-adenosyl-L-methionine-dependent methyltransferases"/>
    <property type="match status" value="1"/>
</dbReference>
<dbReference type="Gene3D" id="3.40.50.150">
    <property type="entry name" value="Vaccinia Virus protein VP39"/>
    <property type="match status" value="1"/>
</dbReference>
<dbReference type="RefSeq" id="WP_332292097.1">
    <property type="nucleotide sequence ID" value="NZ_JAZIBG010000046.1"/>
</dbReference>
<dbReference type="Proteomes" id="UP001336250">
    <property type="component" value="Unassembled WGS sequence"/>
</dbReference>
<dbReference type="EMBL" id="JAZIBG010000046">
    <property type="protein sequence ID" value="MEF7616564.1"/>
    <property type="molecule type" value="Genomic_DNA"/>
</dbReference>
<comment type="caution">
    <text evidence="1">The sequence shown here is derived from an EMBL/GenBank/DDBJ whole genome shotgun (WGS) entry which is preliminary data.</text>
</comment>